<dbReference type="Pfam" id="PF03401">
    <property type="entry name" value="TctC"/>
    <property type="match status" value="1"/>
</dbReference>
<dbReference type="EMBL" id="NEVT01000003">
    <property type="protein sequence ID" value="OZI79746.1"/>
    <property type="molecule type" value="Genomic_DNA"/>
</dbReference>
<organism evidence="3 4">
    <name type="scientific">Bordetella genomosp. 2</name>
    <dbReference type="NCBI Taxonomy" id="1983456"/>
    <lineage>
        <taxon>Bacteria</taxon>
        <taxon>Pseudomonadati</taxon>
        <taxon>Pseudomonadota</taxon>
        <taxon>Betaproteobacteria</taxon>
        <taxon>Burkholderiales</taxon>
        <taxon>Alcaligenaceae</taxon>
        <taxon>Bordetella</taxon>
    </lineage>
</organism>
<dbReference type="PIRSF" id="PIRSF017082">
    <property type="entry name" value="YflP"/>
    <property type="match status" value="1"/>
</dbReference>
<evidence type="ECO:0000313" key="4">
    <source>
        <dbReference type="Proteomes" id="UP000215633"/>
    </source>
</evidence>
<keyword evidence="4" id="KW-1185">Reference proteome</keyword>
<name>A0A261W044_9BORD</name>
<evidence type="ECO:0000256" key="2">
    <source>
        <dbReference type="SAM" id="SignalP"/>
    </source>
</evidence>
<dbReference type="RefSeq" id="WP_028353601.1">
    <property type="nucleotide sequence ID" value="NZ_NEVT01000003.1"/>
</dbReference>
<protein>
    <submittedName>
        <fullName evidence="3">ABC transporter substrate-binding protein</fullName>
    </submittedName>
</protein>
<comment type="similarity">
    <text evidence="1">Belongs to the UPF0065 (bug) family.</text>
</comment>
<proteinExistence type="inferred from homology"/>
<dbReference type="Proteomes" id="UP000215633">
    <property type="component" value="Unassembled WGS sequence"/>
</dbReference>
<reference evidence="4" key="1">
    <citation type="submission" date="2017-05" db="EMBL/GenBank/DDBJ databases">
        <title>Complete and WGS of Bordetella genogroups.</title>
        <authorList>
            <person name="Spilker T."/>
            <person name="Lipuma J."/>
        </authorList>
    </citation>
    <scope>NUCLEOTIDE SEQUENCE [LARGE SCALE GENOMIC DNA]</scope>
    <source>
        <strain evidence="4">AU8256</strain>
    </source>
</reference>
<dbReference type="SUPFAM" id="SSF53850">
    <property type="entry name" value="Periplasmic binding protein-like II"/>
    <property type="match status" value="1"/>
</dbReference>
<evidence type="ECO:0000313" key="3">
    <source>
        <dbReference type="EMBL" id="OZI79746.1"/>
    </source>
</evidence>
<dbReference type="CDD" id="cd07012">
    <property type="entry name" value="PBP2_Bug_TTT"/>
    <property type="match status" value="1"/>
</dbReference>
<evidence type="ECO:0000256" key="1">
    <source>
        <dbReference type="ARBA" id="ARBA00006987"/>
    </source>
</evidence>
<accession>A0A261W044</accession>
<dbReference type="AlphaFoldDB" id="A0A261W044"/>
<comment type="caution">
    <text evidence="3">The sequence shown here is derived from an EMBL/GenBank/DDBJ whole genome shotgun (WGS) entry which is preliminary data.</text>
</comment>
<gene>
    <name evidence="3" type="ORF">CAL24_07445</name>
</gene>
<keyword evidence="2" id="KW-0732">Signal</keyword>
<dbReference type="PANTHER" id="PTHR42928">
    <property type="entry name" value="TRICARBOXYLATE-BINDING PROTEIN"/>
    <property type="match status" value="1"/>
</dbReference>
<dbReference type="InterPro" id="IPR005064">
    <property type="entry name" value="BUG"/>
</dbReference>
<dbReference type="Gene3D" id="3.40.190.150">
    <property type="entry name" value="Bordetella uptake gene, domain 1"/>
    <property type="match status" value="1"/>
</dbReference>
<feature type="signal peptide" evidence="2">
    <location>
        <begin position="1"/>
        <end position="23"/>
    </location>
</feature>
<feature type="chain" id="PRO_5011972262" evidence="2">
    <location>
        <begin position="24"/>
        <end position="326"/>
    </location>
</feature>
<dbReference type="Gene3D" id="3.40.190.10">
    <property type="entry name" value="Periplasmic binding protein-like II"/>
    <property type="match status" value="1"/>
</dbReference>
<dbReference type="InterPro" id="IPR042100">
    <property type="entry name" value="Bug_dom1"/>
</dbReference>
<sequence length="326" mass="33841">MKIPFLGASLACACLLGGGAAAAAQETYPSRPITLVVPFPPGGATDVVGRVVAKTLGERLGQTVVVENRAGAGTVIGAGHVAKSPADGYTLLVSSGSTFTVNPAIRSNLPYDSVKSFEPIGIVGRSGLALLANPQVPVKNLQEFVAYVKDPAHGKPPYGSFGTGTTSHFVGEALLAAAGLQMTHVPYKGSAPAMTDLIGGQIPFSVDTVAAALPQARQGKIRVLAISAPKPSAFFPDVPTMAQAGYPSVNMDTWLMMVAPRGLPAQTKARLEAALRDTVADPEVRKNLEALGFEPDYSDAAASEALIRSELVLMREIAQRANIKVE</sequence>
<dbReference type="PANTHER" id="PTHR42928:SF5">
    <property type="entry name" value="BLR1237 PROTEIN"/>
    <property type="match status" value="1"/>
</dbReference>